<feature type="compositionally biased region" description="Polar residues" evidence="5">
    <location>
        <begin position="565"/>
        <end position="583"/>
    </location>
</feature>
<comment type="caution">
    <text evidence="7">The sequence shown here is derived from an EMBL/GenBank/DDBJ whole genome shotgun (WGS) entry which is preliminary data.</text>
</comment>
<protein>
    <recommendedName>
        <fullName evidence="6">RING-type domain-containing protein</fullName>
    </recommendedName>
</protein>
<keyword evidence="3" id="KW-0479">Metal-binding</keyword>
<keyword evidence="3" id="KW-0862">Zinc</keyword>
<dbReference type="InterPro" id="IPR011990">
    <property type="entry name" value="TPR-like_helical_dom_sf"/>
</dbReference>
<feature type="compositionally biased region" description="Low complexity" evidence="5">
    <location>
        <begin position="924"/>
        <end position="933"/>
    </location>
</feature>
<dbReference type="EMBL" id="QEAP01000700">
    <property type="protein sequence ID" value="TPX60081.1"/>
    <property type="molecule type" value="Genomic_DNA"/>
</dbReference>
<dbReference type="GO" id="GO:0008270">
    <property type="term" value="F:zinc ion binding"/>
    <property type="evidence" value="ECO:0007669"/>
    <property type="project" value="UniProtKB-KW"/>
</dbReference>
<dbReference type="Gene3D" id="1.25.40.10">
    <property type="entry name" value="Tetratricopeptide repeat domain"/>
    <property type="match status" value="1"/>
</dbReference>
<evidence type="ECO:0000313" key="8">
    <source>
        <dbReference type="Proteomes" id="UP000320333"/>
    </source>
</evidence>
<sequence>MDDSTLKSLRICTKKNDLLQLMPVFSKSVKEYTLCVGSDIDGVVVSASPSEGDAFVQVQKSAANGVVGIQEGASDIIIKCDAADGSSSNTVIHVFRPSANDATLKAVQFSYGVIEPDFHRLETAYILRIVYLGYAAPTVSEVTVTATPTNATAKVVSHGTGPNGSIKLAGNETEVSFEVASADGTLKQTYSLLLRKGKVGSRLVLTKDCKINASHTCSICCCILYLPRSKPPASKCTHEFCLTCFELFGAALKDSKKLEMLCFLCGDGCGQVLARTDGEKDAALSTMKYGCPFAVNGCTASAIEAPLVLRHVMECVTGKPVDECSECSEIGAGMHKDACVFQCELCAKRVPAWTKSLHESLTCLSKRKPVDAVLLAEPAGWEQALADKKALPATAEGCVKAVEPLLKQYLTSLSAAWRSSEDTFGANPSQPDVASLAQMAKLYGTAISINIETRKVKGGVLDDSLHVELGLVMEEMESCEAMFPAVETRAAKVKVNDNAKASDSFMSDEVDGLLMGLGVAKTASDASKLKAMEEEFHRLTAAGLSDQAAEVQGLHQWKVKKVNAGSSVASTDNSNSHQQQQRGSGRLSKALSKYEDAVSINPGNSDALYNSGRVNLILGHFERAQLCFEQAIAARPVFKNALFLFAVAVLLQSNPASSLLPFSVNVIERQLLQFQTNLWLDIKETKQEHSSKLCDTIMHLSSPLLRASFLALSRGYMFSGGFSKASKPALDLLYLLPNAMRKLPKKSHVWRSMATTLCEARQLLVQLSALCAPVDPILALLDKGNCESLLRMVLSVAESQGGGEWFGVVENVCRVLVYRAPMDSLALTMLGKAQLDLVDNDARFLGDQKKLQDAIECFEAALGVGEGNGVKLVEKQDWFVRMKEEVGCWEAAAKPKDVKVAGLKAGAKKTAILPVKAVPAAKAVPPAKSVLPSKPAPSKPAPPVKATQKATATDKNGATPAPKTQGATKTISKKTSAVTSKNTTPKASNVSLSKTKSPSTTLKQITLPMFETSIGLARAISRKVGFIEDKSGPKDPRIPPLVETITTHYNHAIKSKPGAHDAYIELGALLERKVSIRAAADIYASFPFREFRSGGADPGQDDLYLYTELGRCFMKEKRYKEVLLVDCLVAEGRAMGMPCLAKYVEALDAAGESKLLMQVYAGVSKKPVDHPDLQAFFKSRYWA</sequence>
<evidence type="ECO:0000313" key="7">
    <source>
        <dbReference type="EMBL" id="TPX60081.1"/>
    </source>
</evidence>
<dbReference type="Pfam" id="PF13181">
    <property type="entry name" value="TPR_8"/>
    <property type="match status" value="1"/>
</dbReference>
<feature type="domain" description="RING-type" evidence="6">
    <location>
        <begin position="217"/>
        <end position="265"/>
    </location>
</feature>
<dbReference type="PROSITE" id="PS50089">
    <property type="entry name" value="ZF_RING_2"/>
    <property type="match status" value="1"/>
</dbReference>
<name>A0A507E8L9_9FUNG</name>
<dbReference type="InterPro" id="IPR025883">
    <property type="entry name" value="Cadherin-like_domain"/>
</dbReference>
<evidence type="ECO:0000256" key="2">
    <source>
        <dbReference type="ARBA" id="ARBA00022803"/>
    </source>
</evidence>
<feature type="compositionally biased region" description="Polar residues" evidence="5">
    <location>
        <begin position="965"/>
        <end position="990"/>
    </location>
</feature>
<dbReference type="InterPro" id="IPR051685">
    <property type="entry name" value="Ycf3/AcsC/BcsC/TPR_MFPF"/>
</dbReference>
<dbReference type="AlphaFoldDB" id="A0A507E8L9"/>
<reference evidence="7 8" key="1">
    <citation type="journal article" date="2019" name="Sci. Rep.">
        <title>Comparative genomics of chytrid fungi reveal insights into the obligate biotrophic and pathogenic lifestyle of Synchytrium endobioticum.</title>
        <authorList>
            <person name="van de Vossenberg B.T.L.H."/>
            <person name="Warris S."/>
            <person name="Nguyen H.D.T."/>
            <person name="van Gent-Pelzer M.P.E."/>
            <person name="Joly D.L."/>
            <person name="van de Geest H.C."/>
            <person name="Bonants P.J.M."/>
            <person name="Smith D.S."/>
            <person name="Levesque C.A."/>
            <person name="van der Lee T.A.J."/>
        </authorList>
    </citation>
    <scope>NUCLEOTIDE SEQUENCE [LARGE SCALE GENOMIC DNA]</scope>
    <source>
        <strain evidence="7 8">CBS 675.73</strain>
    </source>
</reference>
<evidence type="ECO:0000256" key="3">
    <source>
        <dbReference type="PROSITE-ProRule" id="PRU00175"/>
    </source>
</evidence>
<evidence type="ECO:0000256" key="5">
    <source>
        <dbReference type="SAM" id="MobiDB-lite"/>
    </source>
</evidence>
<keyword evidence="8" id="KW-1185">Reference proteome</keyword>
<organism evidence="7 8">
    <name type="scientific">Chytriomyces confervae</name>
    <dbReference type="NCBI Taxonomy" id="246404"/>
    <lineage>
        <taxon>Eukaryota</taxon>
        <taxon>Fungi</taxon>
        <taxon>Fungi incertae sedis</taxon>
        <taxon>Chytridiomycota</taxon>
        <taxon>Chytridiomycota incertae sedis</taxon>
        <taxon>Chytridiomycetes</taxon>
        <taxon>Chytridiales</taxon>
        <taxon>Chytriomycetaceae</taxon>
        <taxon>Chytriomyces</taxon>
    </lineage>
</organism>
<feature type="region of interest" description="Disordered" evidence="5">
    <location>
        <begin position="924"/>
        <end position="998"/>
    </location>
</feature>
<dbReference type="Proteomes" id="UP000320333">
    <property type="component" value="Unassembled WGS sequence"/>
</dbReference>
<dbReference type="Pfam" id="PF12733">
    <property type="entry name" value="Cadherin-like"/>
    <property type="match status" value="1"/>
</dbReference>
<dbReference type="PANTHER" id="PTHR44943:SF8">
    <property type="entry name" value="TPR REPEAT-CONTAINING PROTEIN MJ0263"/>
    <property type="match status" value="1"/>
</dbReference>
<keyword evidence="2 4" id="KW-0802">TPR repeat</keyword>
<proteinExistence type="predicted"/>
<keyword evidence="3" id="KW-0863">Zinc-finger</keyword>
<feature type="region of interest" description="Disordered" evidence="5">
    <location>
        <begin position="565"/>
        <end position="586"/>
    </location>
</feature>
<feature type="repeat" description="TPR" evidence="4">
    <location>
        <begin position="605"/>
        <end position="638"/>
    </location>
</feature>
<dbReference type="OrthoDB" id="9991317at2759"/>
<keyword evidence="1" id="KW-0677">Repeat</keyword>
<dbReference type="PROSITE" id="PS50005">
    <property type="entry name" value="TPR"/>
    <property type="match status" value="1"/>
</dbReference>
<evidence type="ECO:0000256" key="1">
    <source>
        <dbReference type="ARBA" id="ARBA00022737"/>
    </source>
</evidence>
<accession>A0A507E8L9</accession>
<dbReference type="InterPro" id="IPR001841">
    <property type="entry name" value="Znf_RING"/>
</dbReference>
<dbReference type="InterPro" id="IPR019734">
    <property type="entry name" value="TPR_rpt"/>
</dbReference>
<evidence type="ECO:0000259" key="6">
    <source>
        <dbReference type="PROSITE" id="PS50089"/>
    </source>
</evidence>
<gene>
    <name evidence="7" type="ORF">CcCBS67573_g09035</name>
</gene>
<dbReference type="STRING" id="246404.A0A507E8L9"/>
<evidence type="ECO:0000256" key="4">
    <source>
        <dbReference type="PROSITE-ProRule" id="PRU00339"/>
    </source>
</evidence>
<dbReference type="SUPFAM" id="SSF48452">
    <property type="entry name" value="TPR-like"/>
    <property type="match status" value="1"/>
</dbReference>
<dbReference type="PANTHER" id="PTHR44943">
    <property type="entry name" value="CELLULOSE SYNTHASE OPERON PROTEIN C"/>
    <property type="match status" value="1"/>
</dbReference>
<feature type="compositionally biased region" description="Pro residues" evidence="5">
    <location>
        <begin position="934"/>
        <end position="943"/>
    </location>
</feature>